<dbReference type="InterPro" id="IPR036388">
    <property type="entry name" value="WH-like_DNA-bd_sf"/>
</dbReference>
<reference evidence="6 7" key="1">
    <citation type="submission" date="2018-05" db="EMBL/GenBank/DDBJ databases">
        <title>Draft genome sequence of Scytalidium lignicola DSM 105466, a ubiquitous saprotrophic fungus.</title>
        <authorList>
            <person name="Buettner E."/>
            <person name="Gebauer A.M."/>
            <person name="Hofrichter M."/>
            <person name="Liers C."/>
            <person name="Kellner H."/>
        </authorList>
    </citation>
    <scope>NUCLEOTIDE SEQUENCE [LARGE SCALE GENOMIC DNA]</scope>
    <source>
        <strain evidence="6 7">DSM 105466</strain>
    </source>
</reference>
<name>A0A3E2H9J6_SCYLI</name>
<feature type="non-terminal residue" evidence="6">
    <location>
        <position position="420"/>
    </location>
</feature>
<feature type="domain" description="O-methyltransferase dimerisation" evidence="5">
    <location>
        <begin position="60"/>
        <end position="133"/>
    </location>
</feature>
<feature type="domain" description="O-methyltransferase C-terminal" evidence="4">
    <location>
        <begin position="297"/>
        <end position="398"/>
    </location>
</feature>
<keyword evidence="7" id="KW-1185">Reference proteome</keyword>
<dbReference type="InterPro" id="IPR036390">
    <property type="entry name" value="WH_DNA-bd_sf"/>
</dbReference>
<dbReference type="Gene3D" id="3.40.50.150">
    <property type="entry name" value="Vaccinia Virus protein VP39"/>
    <property type="match status" value="1"/>
</dbReference>
<dbReference type="InterPro" id="IPR001077">
    <property type="entry name" value="COMT_C"/>
</dbReference>
<dbReference type="STRING" id="5539.A0A3E2H9J6"/>
<evidence type="ECO:0000313" key="6">
    <source>
        <dbReference type="EMBL" id="RFU29812.1"/>
    </source>
</evidence>
<dbReference type="GO" id="GO:0046983">
    <property type="term" value="F:protein dimerization activity"/>
    <property type="evidence" value="ECO:0007669"/>
    <property type="project" value="InterPro"/>
</dbReference>
<dbReference type="InterPro" id="IPR016461">
    <property type="entry name" value="COMT-like"/>
</dbReference>
<comment type="caution">
    <text evidence="6">The sequence shown here is derived from an EMBL/GenBank/DDBJ whole genome shotgun (WGS) entry which is preliminary data.</text>
</comment>
<feature type="non-terminal residue" evidence="6">
    <location>
        <position position="1"/>
    </location>
</feature>
<evidence type="ECO:0000256" key="3">
    <source>
        <dbReference type="ARBA" id="ARBA00022691"/>
    </source>
</evidence>
<dbReference type="PANTHER" id="PTHR43712">
    <property type="entry name" value="PUTATIVE (AFU_ORTHOLOGUE AFUA_4G14580)-RELATED"/>
    <property type="match status" value="1"/>
</dbReference>
<evidence type="ECO:0000259" key="5">
    <source>
        <dbReference type="Pfam" id="PF08100"/>
    </source>
</evidence>
<evidence type="ECO:0000313" key="7">
    <source>
        <dbReference type="Proteomes" id="UP000258309"/>
    </source>
</evidence>
<dbReference type="Proteomes" id="UP000258309">
    <property type="component" value="Unassembled WGS sequence"/>
</dbReference>
<dbReference type="Pfam" id="PF00891">
    <property type="entry name" value="Methyltransf_2"/>
    <property type="match status" value="1"/>
</dbReference>
<keyword evidence="3" id="KW-0949">S-adenosyl-L-methionine</keyword>
<dbReference type="OMA" id="SCIAIRK"/>
<dbReference type="Pfam" id="PF08100">
    <property type="entry name" value="Dimerisation"/>
    <property type="match status" value="1"/>
</dbReference>
<dbReference type="GO" id="GO:0008171">
    <property type="term" value="F:O-methyltransferase activity"/>
    <property type="evidence" value="ECO:0007669"/>
    <property type="project" value="InterPro"/>
</dbReference>
<dbReference type="Gene3D" id="1.10.10.10">
    <property type="entry name" value="Winged helix-like DNA-binding domain superfamily/Winged helix DNA-binding domain"/>
    <property type="match status" value="1"/>
</dbReference>
<evidence type="ECO:0000259" key="4">
    <source>
        <dbReference type="Pfam" id="PF00891"/>
    </source>
</evidence>
<accession>A0A3E2H9J6</accession>
<dbReference type="PANTHER" id="PTHR43712:SF1">
    <property type="entry name" value="HYPOTHETICAL O-METHYLTRANSFERASE (EUROFUNG)-RELATED"/>
    <property type="match status" value="1"/>
</dbReference>
<evidence type="ECO:0000256" key="1">
    <source>
        <dbReference type="ARBA" id="ARBA00022603"/>
    </source>
</evidence>
<organism evidence="6 7">
    <name type="scientific">Scytalidium lignicola</name>
    <name type="common">Hyphomycete</name>
    <dbReference type="NCBI Taxonomy" id="5539"/>
    <lineage>
        <taxon>Eukaryota</taxon>
        <taxon>Fungi</taxon>
        <taxon>Dikarya</taxon>
        <taxon>Ascomycota</taxon>
        <taxon>Pezizomycotina</taxon>
        <taxon>Leotiomycetes</taxon>
        <taxon>Leotiomycetes incertae sedis</taxon>
        <taxon>Scytalidium</taxon>
    </lineage>
</organism>
<dbReference type="PROSITE" id="PS51683">
    <property type="entry name" value="SAM_OMT_II"/>
    <property type="match status" value="1"/>
</dbReference>
<dbReference type="AlphaFoldDB" id="A0A3E2H9J6"/>
<sequence>MAPHKQFIADLEAILATAKKYDVDPMSGELPRAERLDLLERVDALRRNIDDPVEVMFQQLTNYSQTSAARAMLQVGAFEAIPREGSISAHDLALKLNVNEEVLIRLMRILTTTGIIKSLSEDVYAHTKYSLAYIDGTEVDFYTLCVDEINPTALRIPEYLASHPPDSILDPKQSPFSWNNNAEGKVFYEVLLDHPERLKRFNIAMTTQESQLPVLGMFPFGEVAKELSAKKSEANEGEASRPDDNAFIVDVAGGRGQSLLQIRREITESLGEEGAKNLGKWVLQDRKPVLDAIPDEELPGVEKGAIDFFEGQPVKNAHIYYLRRIMHNWQDAECRTILSHISAAMLPTSRLLIGEMVVPESPENQPDKTVYWMDLCMLIIGGKERSKKEFEALLASVGLKLVKIWRSRAGVQCVIECVKV</sequence>
<dbReference type="SUPFAM" id="SSF53335">
    <property type="entry name" value="S-adenosyl-L-methionine-dependent methyltransferases"/>
    <property type="match status" value="1"/>
</dbReference>
<dbReference type="InterPro" id="IPR012967">
    <property type="entry name" value="COMT_dimerisation"/>
</dbReference>
<dbReference type="EMBL" id="NCSJ02000117">
    <property type="protein sequence ID" value="RFU29812.1"/>
    <property type="molecule type" value="Genomic_DNA"/>
</dbReference>
<dbReference type="InterPro" id="IPR029063">
    <property type="entry name" value="SAM-dependent_MTases_sf"/>
</dbReference>
<dbReference type="GO" id="GO:0032259">
    <property type="term" value="P:methylation"/>
    <property type="evidence" value="ECO:0007669"/>
    <property type="project" value="UniProtKB-KW"/>
</dbReference>
<keyword evidence="1" id="KW-0489">Methyltransferase</keyword>
<keyword evidence="2" id="KW-0808">Transferase</keyword>
<proteinExistence type="predicted"/>
<dbReference type="SUPFAM" id="SSF46785">
    <property type="entry name" value="Winged helix' DNA-binding domain"/>
    <property type="match status" value="1"/>
</dbReference>
<evidence type="ECO:0000256" key="2">
    <source>
        <dbReference type="ARBA" id="ARBA00022679"/>
    </source>
</evidence>
<dbReference type="OrthoDB" id="1535081at2759"/>
<gene>
    <name evidence="6" type="ORF">B7463_g6523</name>
</gene>
<protein>
    <submittedName>
        <fullName evidence="6">Uncharacterized protein</fullName>
    </submittedName>
</protein>